<comment type="function">
    <text evidence="13">Self-glucosylating initiator of glycogen synthesis. It catalyzes the formation of a short alpha (1,4)-glucosyl chain covalently attached via a glucose 1-O-tyrosyl linkage to internal tyrosine residues and these chains act as primers for the elongation reaction catalyzed by glycogen synthase.</text>
</comment>
<feature type="compositionally biased region" description="Pro residues" evidence="14">
    <location>
        <begin position="952"/>
        <end position="965"/>
    </location>
</feature>
<evidence type="ECO:0000256" key="13">
    <source>
        <dbReference type="ARBA" id="ARBA00057883"/>
    </source>
</evidence>
<comment type="catalytic activity">
    <reaction evidence="12">
        <text>L-tyrosyl-[glycogenin] + UDP-alpha-D-glucose = alpha-D-glucosyl-L-tyrosyl-[glycogenin] + UDP + H(+)</text>
        <dbReference type="Rhea" id="RHEA:23360"/>
        <dbReference type="Rhea" id="RHEA-COMP:14604"/>
        <dbReference type="Rhea" id="RHEA-COMP:14605"/>
        <dbReference type="ChEBI" id="CHEBI:15378"/>
        <dbReference type="ChEBI" id="CHEBI:46858"/>
        <dbReference type="ChEBI" id="CHEBI:58223"/>
        <dbReference type="ChEBI" id="CHEBI:58885"/>
        <dbReference type="ChEBI" id="CHEBI:140573"/>
        <dbReference type="EC" id="2.4.1.186"/>
    </reaction>
</comment>
<keyword evidence="3" id="KW-0963">Cytoplasm</keyword>
<keyword evidence="7" id="KW-0325">Glycoprotein</keyword>
<dbReference type="EMBL" id="JACVVK020000329">
    <property type="protein sequence ID" value="KAK7478284.1"/>
    <property type="molecule type" value="Genomic_DNA"/>
</dbReference>
<feature type="region of interest" description="Disordered" evidence="14">
    <location>
        <begin position="450"/>
        <end position="526"/>
    </location>
</feature>
<feature type="non-terminal residue" evidence="15">
    <location>
        <position position="1"/>
    </location>
</feature>
<evidence type="ECO:0000256" key="5">
    <source>
        <dbReference type="ARBA" id="ARBA00022723"/>
    </source>
</evidence>
<feature type="compositionally biased region" description="Pro residues" evidence="14">
    <location>
        <begin position="766"/>
        <end position="786"/>
    </location>
</feature>
<dbReference type="FunFam" id="3.90.550.10:FF:000092">
    <property type="entry name" value="Glycogenin 2"/>
    <property type="match status" value="1"/>
</dbReference>
<keyword evidence="6" id="KW-0320">Glycogen biosynthesis</keyword>
<dbReference type="CDD" id="cd02537">
    <property type="entry name" value="GT8_Glycogenin"/>
    <property type="match status" value="1"/>
</dbReference>
<comment type="caution">
    <text evidence="15">The sequence shown here is derived from an EMBL/GenBank/DDBJ whole genome shotgun (WGS) entry which is preliminary data.</text>
</comment>
<evidence type="ECO:0000256" key="8">
    <source>
        <dbReference type="ARBA" id="ARBA00023211"/>
    </source>
</evidence>
<dbReference type="GO" id="GO:0008466">
    <property type="term" value="F:glycogenin glucosyltransferase activity"/>
    <property type="evidence" value="ECO:0007669"/>
    <property type="project" value="UniProtKB-EC"/>
</dbReference>
<evidence type="ECO:0000256" key="6">
    <source>
        <dbReference type="ARBA" id="ARBA00023056"/>
    </source>
</evidence>
<evidence type="ECO:0000313" key="16">
    <source>
        <dbReference type="Proteomes" id="UP001519460"/>
    </source>
</evidence>
<dbReference type="InterPro" id="IPR002495">
    <property type="entry name" value="Glyco_trans_8"/>
</dbReference>
<feature type="compositionally biased region" description="Basic and acidic residues" evidence="14">
    <location>
        <begin position="513"/>
        <end position="526"/>
    </location>
</feature>
<feature type="compositionally biased region" description="Low complexity" evidence="14">
    <location>
        <begin position="872"/>
        <end position="897"/>
    </location>
</feature>
<feature type="region of interest" description="Disordered" evidence="14">
    <location>
        <begin position="684"/>
        <end position="708"/>
    </location>
</feature>
<feature type="compositionally biased region" description="Acidic residues" evidence="14">
    <location>
        <begin position="456"/>
        <end position="466"/>
    </location>
</feature>
<dbReference type="InterPro" id="IPR029044">
    <property type="entry name" value="Nucleotide-diphossugar_trans"/>
</dbReference>
<feature type="compositionally biased region" description="Low complexity" evidence="14">
    <location>
        <begin position="981"/>
        <end position="991"/>
    </location>
</feature>
<feature type="compositionally biased region" description="Low complexity" evidence="14">
    <location>
        <begin position="1035"/>
        <end position="1050"/>
    </location>
</feature>
<evidence type="ECO:0000256" key="1">
    <source>
        <dbReference type="ARBA" id="ARBA00001936"/>
    </source>
</evidence>
<dbReference type="Proteomes" id="UP001519460">
    <property type="component" value="Unassembled WGS sequence"/>
</dbReference>
<evidence type="ECO:0000256" key="12">
    <source>
        <dbReference type="ARBA" id="ARBA00052293"/>
    </source>
</evidence>
<feature type="compositionally biased region" description="Polar residues" evidence="14">
    <location>
        <begin position="696"/>
        <end position="708"/>
    </location>
</feature>
<feature type="compositionally biased region" description="Basic and acidic residues" evidence="14">
    <location>
        <begin position="473"/>
        <end position="492"/>
    </location>
</feature>
<comment type="cofactor">
    <cofactor evidence="1">
        <name>Mn(2+)</name>
        <dbReference type="ChEBI" id="CHEBI:29035"/>
    </cofactor>
</comment>
<keyword evidence="4" id="KW-0808">Transferase</keyword>
<dbReference type="PANTHER" id="PTHR11183">
    <property type="entry name" value="GLYCOGENIN SUBFAMILY MEMBER"/>
    <property type="match status" value="1"/>
</dbReference>
<dbReference type="EC" id="2.4.1.186" evidence="10"/>
<protein>
    <recommendedName>
        <fullName evidence="10">glycogenin glucosyltransferase</fullName>
        <ecNumber evidence="10">2.4.1.186</ecNumber>
    </recommendedName>
</protein>
<evidence type="ECO:0000256" key="10">
    <source>
        <dbReference type="ARBA" id="ARBA00038934"/>
    </source>
</evidence>
<dbReference type="GO" id="GO:0046872">
    <property type="term" value="F:metal ion binding"/>
    <property type="evidence" value="ECO:0007669"/>
    <property type="project" value="UniProtKB-KW"/>
</dbReference>
<keyword evidence="5" id="KW-0479">Metal-binding</keyword>
<comment type="catalytic activity">
    <reaction evidence="11">
        <text>[1,4-alpha-D-glucosyl](n)-L-tyrosyl-[glycogenin] + UDP-alpha-D-glucose = [1,4-alpha-D-glucosyl](n+1)-L-tyrosyl-[glycogenin] + UDP + H(+)</text>
        <dbReference type="Rhea" id="RHEA:56560"/>
        <dbReference type="Rhea" id="RHEA-COMP:14606"/>
        <dbReference type="Rhea" id="RHEA-COMP:14607"/>
        <dbReference type="ChEBI" id="CHEBI:15378"/>
        <dbReference type="ChEBI" id="CHEBI:58223"/>
        <dbReference type="ChEBI" id="CHEBI:58885"/>
        <dbReference type="ChEBI" id="CHEBI:140574"/>
        <dbReference type="EC" id="2.4.1.186"/>
    </reaction>
</comment>
<evidence type="ECO:0000256" key="4">
    <source>
        <dbReference type="ARBA" id="ARBA00022679"/>
    </source>
</evidence>
<comment type="similarity">
    <text evidence="9">Belongs to the glycosyltransferase 8 family. Glycogenin subfamily.</text>
</comment>
<keyword evidence="16" id="KW-1185">Reference proteome</keyword>
<reference evidence="15 16" key="1">
    <citation type="journal article" date="2023" name="Sci. Data">
        <title>Genome assembly of the Korean intertidal mud-creeper Batillaria attramentaria.</title>
        <authorList>
            <person name="Patra A.K."/>
            <person name="Ho P.T."/>
            <person name="Jun S."/>
            <person name="Lee S.J."/>
            <person name="Kim Y."/>
            <person name="Won Y.J."/>
        </authorList>
    </citation>
    <scope>NUCLEOTIDE SEQUENCE [LARGE SCALE GENOMIC DNA]</scope>
    <source>
        <strain evidence="15">Wonlab-2016</strain>
    </source>
</reference>
<feature type="compositionally biased region" description="Polar residues" evidence="14">
    <location>
        <begin position="1051"/>
        <end position="1062"/>
    </location>
</feature>
<feature type="compositionally biased region" description="Low complexity" evidence="14">
    <location>
        <begin position="836"/>
        <end position="863"/>
    </location>
</feature>
<dbReference type="GO" id="GO:0005978">
    <property type="term" value="P:glycogen biosynthetic process"/>
    <property type="evidence" value="ECO:0007669"/>
    <property type="project" value="UniProtKB-KW"/>
</dbReference>
<feature type="non-terminal residue" evidence="15">
    <location>
        <position position="1069"/>
    </location>
</feature>
<evidence type="ECO:0000313" key="15">
    <source>
        <dbReference type="EMBL" id="KAK7478284.1"/>
    </source>
</evidence>
<feature type="region of interest" description="Disordered" evidence="14">
    <location>
        <begin position="314"/>
        <end position="399"/>
    </location>
</feature>
<dbReference type="SUPFAM" id="SSF53448">
    <property type="entry name" value="Nucleotide-diphospho-sugar transferases"/>
    <property type="match status" value="1"/>
</dbReference>
<dbReference type="GO" id="GO:0005737">
    <property type="term" value="C:cytoplasm"/>
    <property type="evidence" value="ECO:0007669"/>
    <property type="project" value="UniProtKB-SubCell"/>
</dbReference>
<dbReference type="Pfam" id="PF01501">
    <property type="entry name" value="Glyco_transf_8"/>
    <property type="match status" value="1"/>
</dbReference>
<evidence type="ECO:0000256" key="11">
    <source>
        <dbReference type="ARBA" id="ARBA00050886"/>
    </source>
</evidence>
<evidence type="ECO:0000256" key="9">
    <source>
        <dbReference type="ARBA" id="ARBA00038162"/>
    </source>
</evidence>
<organism evidence="15 16">
    <name type="scientific">Batillaria attramentaria</name>
    <dbReference type="NCBI Taxonomy" id="370345"/>
    <lineage>
        <taxon>Eukaryota</taxon>
        <taxon>Metazoa</taxon>
        <taxon>Spiralia</taxon>
        <taxon>Lophotrochozoa</taxon>
        <taxon>Mollusca</taxon>
        <taxon>Gastropoda</taxon>
        <taxon>Caenogastropoda</taxon>
        <taxon>Sorbeoconcha</taxon>
        <taxon>Cerithioidea</taxon>
        <taxon>Batillariidae</taxon>
        <taxon>Batillaria</taxon>
    </lineage>
</organism>
<name>A0ABD0JUD0_9CAEN</name>
<feature type="region of interest" description="Disordered" evidence="14">
    <location>
        <begin position="276"/>
        <end position="295"/>
    </location>
</feature>
<feature type="region of interest" description="Disordered" evidence="14">
    <location>
        <begin position="816"/>
        <end position="1069"/>
    </location>
</feature>
<evidence type="ECO:0000256" key="2">
    <source>
        <dbReference type="ARBA" id="ARBA00004496"/>
    </source>
</evidence>
<gene>
    <name evidence="15" type="ORF">BaRGS_00030436</name>
</gene>
<feature type="compositionally biased region" description="Pro residues" evidence="14">
    <location>
        <begin position="915"/>
        <end position="924"/>
    </location>
</feature>
<evidence type="ECO:0000256" key="14">
    <source>
        <dbReference type="SAM" id="MobiDB-lite"/>
    </source>
</evidence>
<keyword evidence="8" id="KW-0464">Manganese</keyword>
<evidence type="ECO:0000256" key="7">
    <source>
        <dbReference type="ARBA" id="ARBA00023180"/>
    </source>
</evidence>
<dbReference type="Gene3D" id="3.90.550.10">
    <property type="entry name" value="Spore Coat Polysaccharide Biosynthesis Protein SpsA, Chain A"/>
    <property type="match status" value="1"/>
</dbReference>
<evidence type="ECO:0000256" key="3">
    <source>
        <dbReference type="ARBA" id="ARBA00022490"/>
    </source>
</evidence>
<feature type="compositionally biased region" description="Basic and acidic residues" evidence="14">
    <location>
        <begin position="350"/>
        <end position="398"/>
    </location>
</feature>
<accession>A0ABD0JUD0</accession>
<proteinExistence type="inferred from homology"/>
<dbReference type="InterPro" id="IPR050587">
    <property type="entry name" value="GNT1/Glycosyltrans_8"/>
</dbReference>
<dbReference type="AlphaFoldDB" id="A0ABD0JUD0"/>
<sequence>EREAFVTLATNDTYALGCLVLANSLRRVGTSRQLVVMVTPGVSQSMRNQLGSVFNLIYEVNLLDSRDERNLTLLGRPDLNVTFTKLHCWRLTQFQKCVFLDADTLVLQNCDELFDREELSAAPDAGWPDCFNSGVYVYRPSEETYTSLLNFAMTRGSFDGGDQGLLNLYFSDWPTKDIAKHLPFIYNVVSQAFYSYLPAFTEFRDKIKIVHFIGAIKPWHHPYNTATKTVSVFPETGHSQEFLQIWWNIFMDNVQPRLDPTLTPFLRFEYVLPSPPPPPPLTSTQHGMDRGPEEQPSTYQVLYPYVPPALDQTFYTPPEPQPFWEPPLPHHHHSPPPPPPEPEHFHHHHHEEPVMESSHHHPPVEQWQEHVGEEPGPPDERHQEHPGGDGGGWHDDGTSHIIEMPVVSRSFHPYETHYAEEPLTLIDPDSPPPALYESSSFESILIHEAEKVTPEPPEEEEDETEVETGLGEKASDIEDTAAERPDSGDVKKKISKSLSVSSGSEADDADQVTEARDDNFSDKKAEVNGKAVVPRLDAQGLSAFTYPPPPLTWGKRVQSPLPLSLCGDLGQGSSRTTEGGWYTVGLEVIHSVEPGGRGGPALLLAQRESKPIEKHVETYVKPPPEPQPVERGGLVAELAQMKIKPDGADFIVLDDRERRLAWERGQADYMGADSFENIRRKLDQKMAPSPPPSKVESATSVSAVSKPTSEVNDVAGEFVPIAAPPEPAPAVSVSGIQAVDGPPVLAAEEEEQAVPVAFVTPVEAVQPPPPARPPTPELLVPPPEPEPVVASSISIGGPIASIKGGEVVVETVPLGSSASAFSTPPAAPKREKVESVEAVASVSLPSPPVAAVASQPTPVAQAAQEEESTFTPVAAAPVGKPSVPAPVSKPAVPAPAAAKPPGPQEKLTPLKIGPRVPPPTPEKPTSPLGSAGAKSPPPVLQKPMSPTSPGGAKPPPPVPAKPATPPVATGIAAQRGLFEKPAAAPRPAAPRGVGVSAFAARFQPPGTGPVAQPLAPRSPGGVPPRPTPGMMAGKPTSPTSPSAASPSSSAQGKPTSPTSASSKNEDFLA</sequence>
<feature type="compositionally biased region" description="Pro residues" evidence="14">
    <location>
        <begin position="317"/>
        <end position="327"/>
    </location>
</feature>
<feature type="region of interest" description="Disordered" evidence="14">
    <location>
        <begin position="765"/>
        <end position="787"/>
    </location>
</feature>
<comment type="subcellular location">
    <subcellularLocation>
        <location evidence="2">Cytoplasm</location>
    </subcellularLocation>
</comment>